<dbReference type="RefSeq" id="WP_099261946.1">
    <property type="nucleotide sequence ID" value="NZ_NIZW01000013.1"/>
</dbReference>
<dbReference type="EMBL" id="NIZW01000013">
    <property type="protein sequence ID" value="PHQ34095.1"/>
    <property type="molecule type" value="Genomic_DNA"/>
</dbReference>
<evidence type="ECO:0000259" key="5">
    <source>
        <dbReference type="PROSITE" id="PS52004"/>
    </source>
</evidence>
<dbReference type="GO" id="GO:0006633">
    <property type="term" value="P:fatty acid biosynthetic process"/>
    <property type="evidence" value="ECO:0007669"/>
    <property type="project" value="TreeGrafter"/>
</dbReference>
<gene>
    <name evidence="6" type="ORF">CEE69_17600</name>
</gene>
<dbReference type="InterPro" id="IPR014030">
    <property type="entry name" value="Ketoacyl_synth_N"/>
</dbReference>
<evidence type="ECO:0000313" key="7">
    <source>
        <dbReference type="Proteomes" id="UP000225740"/>
    </source>
</evidence>
<dbReference type="Pfam" id="PF02801">
    <property type="entry name" value="Ketoacyl-synt_C"/>
    <property type="match status" value="1"/>
</dbReference>
<name>A0A2G1W506_9BACT</name>
<keyword evidence="2 3" id="KW-0808">Transferase</keyword>
<feature type="compositionally biased region" description="Basic and acidic residues" evidence="4">
    <location>
        <begin position="262"/>
        <end position="274"/>
    </location>
</feature>
<evidence type="ECO:0000313" key="6">
    <source>
        <dbReference type="EMBL" id="PHQ34095.1"/>
    </source>
</evidence>
<dbReference type="SMART" id="SM00825">
    <property type="entry name" value="PKS_KS"/>
    <property type="match status" value="1"/>
</dbReference>
<comment type="similarity">
    <text evidence="1 3">Belongs to the thiolase-like superfamily. Beta-ketoacyl-ACP synthases family.</text>
</comment>
<dbReference type="PROSITE" id="PS52004">
    <property type="entry name" value="KS3_2"/>
    <property type="match status" value="1"/>
</dbReference>
<protein>
    <submittedName>
        <fullName evidence="6">3-oxoacyl-ACP synthase</fullName>
    </submittedName>
</protein>
<proteinExistence type="inferred from homology"/>
<feature type="domain" description="Ketosynthase family 3 (KS3)" evidence="5">
    <location>
        <begin position="3"/>
        <end position="464"/>
    </location>
</feature>
<dbReference type="InterPro" id="IPR016039">
    <property type="entry name" value="Thiolase-like"/>
</dbReference>
<dbReference type="InterPro" id="IPR047224">
    <property type="entry name" value="FAS_alpha_su_C"/>
</dbReference>
<dbReference type="Proteomes" id="UP000225740">
    <property type="component" value="Unassembled WGS sequence"/>
</dbReference>
<evidence type="ECO:0000256" key="3">
    <source>
        <dbReference type="RuleBase" id="RU003694"/>
    </source>
</evidence>
<dbReference type="GeneID" id="90609857"/>
<dbReference type="Pfam" id="PF00109">
    <property type="entry name" value="ketoacyl-synt"/>
    <property type="match status" value="1"/>
</dbReference>
<reference evidence="6 7" key="1">
    <citation type="submission" date="2017-06" db="EMBL/GenBank/DDBJ databases">
        <title>Description of Rhodopirellula bahusiensis sp. nov.</title>
        <authorList>
            <person name="Kizina J."/>
            <person name="Harder J."/>
        </authorList>
    </citation>
    <scope>NUCLEOTIDE SEQUENCE [LARGE SCALE GENOMIC DNA]</scope>
    <source>
        <strain evidence="6 7">SWK21</strain>
    </source>
</reference>
<sequence length="464" mass="47736">MNRSDIVITGVGVVSSIGLGREAFTQSLLNADSGVIELVDSTVGDRNATARYKFVEGQSGDTEQQSQIQIGAPITDFDPKLFVKPRKALKVMCREIQTSFAASQMAIEDAGLTSLLPAEPTDQAKKSGRIAVDRIGTVFGSEMLYGDPEELADAFAACMTEAGEIDRSKFGNAAMRSITPLWMLKYLPNMPACHVGIAVNSHGPNNTLTVGDVSGPNAVLESCGYLRRGIADIMVAAAAGSRMNTTRTMFTEDQPLTDASDPVERSSRPHAKDAKGIVRGEGAACVILETAESASAGNRKPIAKVLGMASRFIPSAAFAEGQFTSSSEENAGRGSAAAIDAAIQAALSDAGLTAGDIGLVVGHGMGDPIIDAQEAKAIEKALPGVPVTLPIGLLGHTGAATGMMGLTAAVVAAQRGTAPPVSHASDCPDTLKVVPTSTPLAKPNVIALSHTSHGSATAVIVSAT</sequence>
<evidence type="ECO:0000256" key="2">
    <source>
        <dbReference type="ARBA" id="ARBA00022679"/>
    </source>
</evidence>
<dbReference type="CDD" id="cd00828">
    <property type="entry name" value="elong_cond_enzymes"/>
    <property type="match status" value="1"/>
</dbReference>
<comment type="caution">
    <text evidence="6">The sequence shown here is derived from an EMBL/GenBank/DDBJ whole genome shotgun (WGS) entry which is preliminary data.</text>
</comment>
<dbReference type="AlphaFoldDB" id="A0A2G1W506"/>
<dbReference type="InterPro" id="IPR020841">
    <property type="entry name" value="PKS_Beta-ketoAc_synthase_dom"/>
</dbReference>
<dbReference type="GO" id="GO:0004315">
    <property type="term" value="F:3-oxoacyl-[acyl-carrier-protein] synthase activity"/>
    <property type="evidence" value="ECO:0007669"/>
    <property type="project" value="TreeGrafter"/>
</dbReference>
<dbReference type="PANTHER" id="PTHR11712:SF336">
    <property type="entry name" value="3-OXOACYL-[ACYL-CARRIER-PROTEIN] SYNTHASE, MITOCHONDRIAL"/>
    <property type="match status" value="1"/>
</dbReference>
<dbReference type="Gene3D" id="3.40.47.10">
    <property type="match status" value="2"/>
</dbReference>
<dbReference type="OrthoDB" id="292158at2"/>
<dbReference type="SUPFAM" id="SSF53901">
    <property type="entry name" value="Thiolase-like"/>
    <property type="match status" value="2"/>
</dbReference>
<feature type="region of interest" description="Disordered" evidence="4">
    <location>
        <begin position="253"/>
        <end position="274"/>
    </location>
</feature>
<dbReference type="InterPro" id="IPR000794">
    <property type="entry name" value="Beta-ketoacyl_synthase"/>
</dbReference>
<dbReference type="GO" id="GO:0005829">
    <property type="term" value="C:cytosol"/>
    <property type="evidence" value="ECO:0007669"/>
    <property type="project" value="TreeGrafter"/>
</dbReference>
<keyword evidence="7" id="KW-1185">Reference proteome</keyword>
<evidence type="ECO:0000256" key="4">
    <source>
        <dbReference type="SAM" id="MobiDB-lite"/>
    </source>
</evidence>
<organism evidence="6 7">
    <name type="scientific">Rhodopirellula bahusiensis</name>
    <dbReference type="NCBI Taxonomy" id="2014065"/>
    <lineage>
        <taxon>Bacteria</taxon>
        <taxon>Pseudomonadati</taxon>
        <taxon>Planctomycetota</taxon>
        <taxon>Planctomycetia</taxon>
        <taxon>Pirellulales</taxon>
        <taxon>Pirellulaceae</taxon>
        <taxon>Rhodopirellula</taxon>
    </lineage>
</organism>
<accession>A0A2G1W506</accession>
<dbReference type="InterPro" id="IPR014031">
    <property type="entry name" value="Ketoacyl_synth_C"/>
</dbReference>
<evidence type="ECO:0000256" key="1">
    <source>
        <dbReference type="ARBA" id="ARBA00008467"/>
    </source>
</evidence>
<dbReference type="PANTHER" id="PTHR11712">
    <property type="entry name" value="POLYKETIDE SYNTHASE-RELATED"/>
    <property type="match status" value="1"/>
</dbReference>